<accession>A0A495D4B4</accession>
<dbReference type="RefSeq" id="WP_075191387.1">
    <property type="nucleotide sequence ID" value="NZ_RBIM01000005.1"/>
</dbReference>
<gene>
    <name evidence="1" type="ORF">C7435_2323</name>
</gene>
<dbReference type="InterPro" id="IPR009267">
    <property type="entry name" value="NTP_transf_6"/>
</dbReference>
<dbReference type="PANTHER" id="PTHR39166">
    <property type="entry name" value="BLL1166 PROTEIN"/>
    <property type="match status" value="1"/>
</dbReference>
<dbReference type="AlphaFoldDB" id="A0A495D4B4"/>
<comment type="caution">
    <text evidence="1">The sequence shown here is derived from an EMBL/GenBank/DDBJ whole genome shotgun (WGS) entry which is preliminary data.</text>
</comment>
<evidence type="ECO:0000313" key="2">
    <source>
        <dbReference type="Proteomes" id="UP000273675"/>
    </source>
</evidence>
<name>A0A495D4B4_9PROT</name>
<dbReference type="EMBL" id="RBIM01000005">
    <property type="protein sequence ID" value="RKQ96071.1"/>
    <property type="molecule type" value="Genomic_DNA"/>
</dbReference>
<dbReference type="Proteomes" id="UP000273675">
    <property type="component" value="Unassembled WGS sequence"/>
</dbReference>
<evidence type="ECO:0008006" key="3">
    <source>
        <dbReference type="Google" id="ProtNLM"/>
    </source>
</evidence>
<evidence type="ECO:0000313" key="1">
    <source>
        <dbReference type="EMBL" id="RKQ96071.1"/>
    </source>
</evidence>
<dbReference type="PANTHER" id="PTHR39166:SF1">
    <property type="entry name" value="BLL1166 PROTEIN"/>
    <property type="match status" value="1"/>
</dbReference>
<protein>
    <recommendedName>
        <fullName evidence="3">Nucleotidyltransferase family protein</fullName>
    </recommendedName>
</protein>
<organism evidence="1 2">
    <name type="scientific">Maricaulis maris</name>
    <dbReference type="NCBI Taxonomy" id="74318"/>
    <lineage>
        <taxon>Bacteria</taxon>
        <taxon>Pseudomonadati</taxon>
        <taxon>Pseudomonadota</taxon>
        <taxon>Alphaproteobacteria</taxon>
        <taxon>Maricaulales</taxon>
        <taxon>Maricaulaceae</taxon>
        <taxon>Maricaulis</taxon>
    </lineage>
</organism>
<dbReference type="OrthoDB" id="9805247at2"/>
<dbReference type="Pfam" id="PF06042">
    <property type="entry name" value="NTP_transf_6"/>
    <property type="match status" value="1"/>
</dbReference>
<sequence length="204" mass="22215">MVPAASDWAVPPEAERADYVIAAVMTDPLAREVLVRAHGLGLPDWALMAGAVYKAVWNALTGRAPGHGINDYDLAYFDASDLSAEAEAAIVGPAEARFADLPVPVEVCNQARVHIWFNAQYGTQRTPLRDTTDALRHFASKTHSVAIRLDQQGQPEVLAPFGLDAVFSRTIRPMAGVAHPEGWNRKVAGQARIWPELEFVKIPV</sequence>
<proteinExistence type="predicted"/>
<reference evidence="1 2" key="1">
    <citation type="submission" date="2018-10" db="EMBL/GenBank/DDBJ databases">
        <title>Genomic Encyclopedia of Type Strains, Phase IV (KMG-IV): sequencing the most valuable type-strain genomes for metagenomic binning, comparative biology and taxonomic classification.</title>
        <authorList>
            <person name="Goeker M."/>
        </authorList>
    </citation>
    <scope>NUCLEOTIDE SEQUENCE [LARGE SCALE GENOMIC DNA]</scope>
    <source>
        <strain evidence="1 2">DSM 4734</strain>
    </source>
</reference>